<sequence length="612" mass="67671">MHKNTEREVGISRTSFALRPPPLLFRSIEPPALSAGSPPHRRLRSIFCRSRAVLPVNAHPIEASDTHTFTDIRTAKHARTIMSPLGCDEAVSGDVQCSAGLNPLQPEVDSDLHRRTAGFRSGTHTDTQPEETASTQTETVGQLLSQLCQPSAADGRNRGTQGRWVTPRQTSEDPGITQKQQKRKRRRRRRRKRKVDCAGKRKYVVPSLTEKEEEARLCEGLQSLRIADSREKDSDAANNQRRPFVSRCRTVTRGQETAAENHMRDRRPHFLPPLCRSDTLLHVPFLLPQNSPPALTLHVPRPWHAPPTCSEAAAALFEQKVNQELDTITGTPVPSVQSDKLCNRLSSVTMSSIAKAEGRSCEYNGRIYQNGENFNAGCKHQCTCIDGAVGCVPLCPSHVPLASPSCPAPQLVKVPGQCCLTIDCHKGTPLVPPVHRRPQPPAYPPYPFIPYPAYPFPKPYPKPYRKLFPYKPKKEKDTLGNELVEGGGGRRWDKPRGNKHLAAWKQVADQCAVQTTSWSQCSRSCGMGVSSRVTNDNARCKLIKETLEDDIDALNVHSSAKEVSGHQDPPLEVLKLLIARQPVDEEEAGGRLINTAAVVNSIPLFEGSDVLS</sequence>
<keyword evidence="9" id="KW-1185">Reference proteome</keyword>
<dbReference type="Gene3D" id="2.10.70.10">
    <property type="entry name" value="Complement Module, domain 1"/>
    <property type="match status" value="1"/>
</dbReference>
<dbReference type="InterPro" id="IPR043973">
    <property type="entry name" value="TSP1_CCN"/>
</dbReference>
<dbReference type="FunFam" id="2.10.70.10:FF:000015">
    <property type="entry name" value="CYR61 isoform 1"/>
    <property type="match status" value="1"/>
</dbReference>
<organism evidence="8 9">
    <name type="scientific">Etheostoma spectabile</name>
    <name type="common">orangethroat darter</name>
    <dbReference type="NCBI Taxonomy" id="54343"/>
    <lineage>
        <taxon>Eukaryota</taxon>
        <taxon>Metazoa</taxon>
        <taxon>Chordata</taxon>
        <taxon>Craniata</taxon>
        <taxon>Vertebrata</taxon>
        <taxon>Euteleostomi</taxon>
        <taxon>Actinopterygii</taxon>
        <taxon>Neopterygii</taxon>
        <taxon>Teleostei</taxon>
        <taxon>Neoteleostei</taxon>
        <taxon>Acanthomorphata</taxon>
        <taxon>Eupercaria</taxon>
        <taxon>Perciformes</taxon>
        <taxon>Percoidei</taxon>
        <taxon>Percidae</taxon>
        <taxon>Etheostomatinae</taxon>
        <taxon>Etheostoma</taxon>
    </lineage>
</organism>
<dbReference type="EMBL" id="VOFY01000015">
    <property type="protein sequence ID" value="KAA8585615.1"/>
    <property type="molecule type" value="Genomic_DNA"/>
</dbReference>
<dbReference type="InterPro" id="IPR050941">
    <property type="entry name" value="CCN"/>
</dbReference>
<dbReference type="Gene3D" id="2.20.100.10">
    <property type="entry name" value="Thrombospondin type-1 (TSP1) repeat"/>
    <property type="match status" value="1"/>
</dbReference>
<keyword evidence="3" id="KW-0964">Secreted</keyword>
<dbReference type="SUPFAM" id="SSF82895">
    <property type="entry name" value="TSP-1 type 1 repeat"/>
    <property type="match status" value="1"/>
</dbReference>
<gene>
    <name evidence="8" type="ORF">FQN60_004309</name>
</gene>
<evidence type="ECO:0000256" key="3">
    <source>
        <dbReference type="ARBA" id="ARBA00022525"/>
    </source>
</evidence>
<protein>
    <recommendedName>
        <fullName evidence="7">VWFC domain-containing protein</fullName>
    </recommendedName>
</protein>
<evidence type="ECO:0000256" key="2">
    <source>
        <dbReference type="ARBA" id="ARBA00008125"/>
    </source>
</evidence>
<feature type="compositionally biased region" description="Basic residues" evidence="6">
    <location>
        <begin position="180"/>
        <end position="194"/>
    </location>
</feature>
<accession>A0A5J5CZA6</accession>
<proteinExistence type="inferred from homology"/>
<dbReference type="GO" id="GO:0030335">
    <property type="term" value="P:positive regulation of cell migration"/>
    <property type="evidence" value="ECO:0007669"/>
    <property type="project" value="TreeGrafter"/>
</dbReference>
<dbReference type="GO" id="GO:0008201">
    <property type="term" value="F:heparin binding"/>
    <property type="evidence" value="ECO:0007669"/>
    <property type="project" value="TreeGrafter"/>
</dbReference>
<keyword evidence="5" id="KW-1015">Disulfide bond</keyword>
<evidence type="ECO:0000313" key="9">
    <source>
        <dbReference type="Proteomes" id="UP000327493"/>
    </source>
</evidence>
<dbReference type="InterPro" id="IPR001007">
    <property type="entry name" value="VWF_dom"/>
</dbReference>
<comment type="caution">
    <text evidence="8">The sequence shown here is derived from an EMBL/GenBank/DDBJ whole genome shotgun (WGS) entry which is preliminary data.</text>
</comment>
<dbReference type="GO" id="GO:0005615">
    <property type="term" value="C:extracellular space"/>
    <property type="evidence" value="ECO:0007669"/>
    <property type="project" value="TreeGrafter"/>
</dbReference>
<dbReference type="SUPFAM" id="SSF57603">
    <property type="entry name" value="FnI-like domain"/>
    <property type="match status" value="1"/>
</dbReference>
<dbReference type="SMART" id="SM00214">
    <property type="entry name" value="VWC"/>
    <property type="match status" value="1"/>
</dbReference>
<comment type="subcellular location">
    <subcellularLocation>
        <location evidence="1">Secreted</location>
    </subcellularLocation>
</comment>
<dbReference type="GO" id="GO:0031012">
    <property type="term" value="C:extracellular matrix"/>
    <property type="evidence" value="ECO:0007669"/>
    <property type="project" value="TreeGrafter"/>
</dbReference>
<evidence type="ECO:0000313" key="8">
    <source>
        <dbReference type="EMBL" id="KAA8585615.1"/>
    </source>
</evidence>
<dbReference type="GO" id="GO:0005178">
    <property type="term" value="F:integrin binding"/>
    <property type="evidence" value="ECO:0007669"/>
    <property type="project" value="TreeGrafter"/>
</dbReference>
<feature type="domain" description="VWFC" evidence="7">
    <location>
        <begin position="359"/>
        <end position="425"/>
    </location>
</feature>
<dbReference type="InterPro" id="IPR036383">
    <property type="entry name" value="TSP1_rpt_sf"/>
</dbReference>
<feature type="compositionally biased region" description="Polar residues" evidence="6">
    <location>
        <begin position="122"/>
        <end position="139"/>
    </location>
</feature>
<dbReference type="Pfam" id="PF00093">
    <property type="entry name" value="VWC"/>
    <property type="match status" value="1"/>
</dbReference>
<evidence type="ECO:0000256" key="4">
    <source>
        <dbReference type="ARBA" id="ARBA00022729"/>
    </source>
</evidence>
<evidence type="ECO:0000259" key="7">
    <source>
        <dbReference type="PROSITE" id="PS50184"/>
    </source>
</evidence>
<evidence type="ECO:0000256" key="5">
    <source>
        <dbReference type="ARBA" id="ARBA00023157"/>
    </source>
</evidence>
<feature type="region of interest" description="Disordered" evidence="6">
    <location>
        <begin position="117"/>
        <end position="139"/>
    </location>
</feature>
<name>A0A5J5CZA6_9PERO</name>
<dbReference type="PROSITE" id="PS50184">
    <property type="entry name" value="VWFC_2"/>
    <property type="match status" value="1"/>
</dbReference>
<dbReference type="PANTHER" id="PTHR11348:SF20">
    <property type="entry name" value="PROTEIN CYR61"/>
    <property type="match status" value="1"/>
</dbReference>
<dbReference type="AlphaFoldDB" id="A0A5J5CZA6"/>
<dbReference type="PANTHER" id="PTHR11348">
    <property type="entry name" value="CONNECTIVE TISSUE GROWTH FACTOR-RELATED"/>
    <property type="match status" value="1"/>
</dbReference>
<keyword evidence="4" id="KW-0732">Signal</keyword>
<dbReference type="PROSITE" id="PS01208">
    <property type="entry name" value="VWFC_1"/>
    <property type="match status" value="1"/>
</dbReference>
<dbReference type="GO" id="GO:0007155">
    <property type="term" value="P:cell adhesion"/>
    <property type="evidence" value="ECO:0007669"/>
    <property type="project" value="TreeGrafter"/>
</dbReference>
<dbReference type="GO" id="GO:0007165">
    <property type="term" value="P:signal transduction"/>
    <property type="evidence" value="ECO:0007669"/>
    <property type="project" value="InterPro"/>
</dbReference>
<dbReference type="Proteomes" id="UP000327493">
    <property type="component" value="Chromosome 15"/>
</dbReference>
<dbReference type="GO" id="GO:0045597">
    <property type="term" value="P:positive regulation of cell differentiation"/>
    <property type="evidence" value="ECO:0007669"/>
    <property type="project" value="TreeGrafter"/>
</dbReference>
<feature type="region of interest" description="Disordered" evidence="6">
    <location>
        <begin position="151"/>
        <end position="197"/>
    </location>
</feature>
<evidence type="ECO:0000256" key="1">
    <source>
        <dbReference type="ARBA" id="ARBA00004613"/>
    </source>
</evidence>
<dbReference type="GO" id="GO:0051240">
    <property type="term" value="P:positive regulation of multicellular organismal process"/>
    <property type="evidence" value="ECO:0007669"/>
    <property type="project" value="UniProtKB-ARBA"/>
</dbReference>
<evidence type="ECO:0000256" key="6">
    <source>
        <dbReference type="SAM" id="MobiDB-lite"/>
    </source>
</evidence>
<dbReference type="Pfam" id="PF19035">
    <property type="entry name" value="TSP1_CCN"/>
    <property type="match status" value="1"/>
</dbReference>
<comment type="similarity">
    <text evidence="2">Belongs to the CCN family.</text>
</comment>
<reference evidence="8 9" key="1">
    <citation type="submission" date="2019-08" db="EMBL/GenBank/DDBJ databases">
        <title>A chromosome-level genome assembly, high-density linkage maps, and genome scans reveal the genomic architecture of hybrid incompatibilities underlying speciation via character displacement in darters (Percidae: Etheostominae).</title>
        <authorList>
            <person name="Moran R.L."/>
            <person name="Catchen J.M."/>
            <person name="Fuller R.C."/>
        </authorList>
    </citation>
    <scope>NUCLEOTIDE SEQUENCE [LARGE SCALE GENOMIC DNA]</scope>
    <source>
        <strain evidence="8">EspeVRDwgs_2016</strain>
        <tissue evidence="8">Muscle</tissue>
    </source>
</reference>